<gene>
    <name evidence="7" type="ORF">M419DRAFT_84831</name>
</gene>
<evidence type="ECO:0000256" key="5">
    <source>
        <dbReference type="ARBA" id="ARBA00023136"/>
    </source>
</evidence>
<evidence type="ECO:0000313" key="7">
    <source>
        <dbReference type="EMBL" id="ETR99991.1"/>
    </source>
</evidence>
<keyword evidence="4 6" id="KW-1133">Transmembrane helix</keyword>
<keyword evidence="5 6" id="KW-0472">Membrane</keyword>
<dbReference type="KEGG" id="trr:M419DRAFT_84831"/>
<organism evidence="7 8">
    <name type="scientific">Hypocrea jecorina (strain ATCC 56765 / BCRC 32924 / NRRL 11460 / Rut C-30)</name>
    <name type="common">Trichoderma reesei</name>
    <dbReference type="NCBI Taxonomy" id="1344414"/>
    <lineage>
        <taxon>Eukaryota</taxon>
        <taxon>Fungi</taxon>
        <taxon>Dikarya</taxon>
        <taxon>Ascomycota</taxon>
        <taxon>Pezizomycotina</taxon>
        <taxon>Sordariomycetes</taxon>
        <taxon>Hypocreomycetidae</taxon>
        <taxon>Hypocreales</taxon>
        <taxon>Hypocreaceae</taxon>
        <taxon>Trichoderma</taxon>
    </lineage>
</organism>
<reference evidence="8" key="1">
    <citation type="journal article" date="2013" name="Ind. Biotechnol.">
        <title>Comparative genomics analysis of Trichoderma reesei strains.</title>
        <authorList>
            <person name="Koike H."/>
            <person name="Aerts A."/>
            <person name="LaButti K."/>
            <person name="Grigoriev I.V."/>
            <person name="Baker S.E."/>
        </authorList>
    </citation>
    <scope>NUCLEOTIDE SEQUENCE [LARGE SCALE GENOMIC DNA]</scope>
    <source>
        <strain evidence="8">ATCC 56765 / BCRC 32924 / NRRL 11460 / Rut C-30</strain>
    </source>
</reference>
<proteinExistence type="predicted"/>
<dbReference type="HOGENOM" id="CLU_122021_1_1_1"/>
<accession>A0A024S725</accession>
<dbReference type="Proteomes" id="UP000024376">
    <property type="component" value="Unassembled WGS sequence"/>
</dbReference>
<protein>
    <submittedName>
        <fullName evidence="7">Uncharacterized protein</fullName>
    </submittedName>
</protein>
<evidence type="ECO:0000256" key="6">
    <source>
        <dbReference type="SAM" id="Phobius"/>
    </source>
</evidence>
<evidence type="ECO:0000256" key="3">
    <source>
        <dbReference type="ARBA" id="ARBA00022824"/>
    </source>
</evidence>
<sequence>MASRSLKNMLDKKMLQIDVTFGTYLFSPIEKFAYYSIAFLLFGLTSIAIILYLPHHISILAGRAWYYINGETIDVAASARDVLGGALGTGKAAAGAVREL</sequence>
<name>A0A024S725_HYPJR</name>
<keyword evidence="2 6" id="KW-0812">Transmembrane</keyword>
<keyword evidence="3" id="KW-0256">Endoplasmic reticulum</keyword>
<dbReference type="InterPro" id="IPR024512">
    <property type="entry name" value="Ser_palmitoyltrfase_ssu-like"/>
</dbReference>
<comment type="subcellular location">
    <subcellularLocation>
        <location evidence="1">Endoplasmic reticulum membrane</location>
        <topology evidence="1">Multi-pass membrane protein</topology>
    </subcellularLocation>
</comment>
<dbReference type="EMBL" id="KI911154">
    <property type="protein sequence ID" value="ETR99991.1"/>
    <property type="molecule type" value="Genomic_DNA"/>
</dbReference>
<evidence type="ECO:0000256" key="1">
    <source>
        <dbReference type="ARBA" id="ARBA00004477"/>
    </source>
</evidence>
<evidence type="ECO:0000256" key="4">
    <source>
        <dbReference type="ARBA" id="ARBA00022989"/>
    </source>
</evidence>
<feature type="transmembrane region" description="Helical" evidence="6">
    <location>
        <begin position="32"/>
        <end position="53"/>
    </location>
</feature>
<evidence type="ECO:0000256" key="2">
    <source>
        <dbReference type="ARBA" id="ARBA00022692"/>
    </source>
</evidence>
<dbReference type="Pfam" id="PF11779">
    <property type="entry name" value="SPT_ssu-like"/>
    <property type="match status" value="1"/>
</dbReference>
<dbReference type="AlphaFoldDB" id="A0A024S725"/>
<evidence type="ECO:0000313" key="8">
    <source>
        <dbReference type="Proteomes" id="UP000024376"/>
    </source>
</evidence>
<dbReference type="OrthoDB" id="202672at2759"/>
<dbReference type="GO" id="GO:0005789">
    <property type="term" value="C:endoplasmic reticulum membrane"/>
    <property type="evidence" value="ECO:0007669"/>
    <property type="project" value="UniProtKB-SubCell"/>
</dbReference>